<dbReference type="PANTHER" id="PTHR36452">
    <property type="entry name" value="CHROMOSOME 12, WHOLE GENOME SHOTGUN SEQUENCE"/>
    <property type="match status" value="1"/>
</dbReference>
<gene>
    <name evidence="2" type="ORF">CCHLO57077_00015700</name>
</gene>
<proteinExistence type="predicted"/>
<feature type="region of interest" description="Disordered" evidence="1">
    <location>
        <begin position="1"/>
        <end position="113"/>
    </location>
</feature>
<feature type="compositionally biased region" description="Acidic residues" evidence="1">
    <location>
        <begin position="63"/>
        <end position="91"/>
    </location>
</feature>
<dbReference type="NCBIfam" id="TIGR02453">
    <property type="entry name" value="TIGR02453 family protein"/>
    <property type="match status" value="1"/>
</dbReference>
<accession>A0AA35M0C0</accession>
<keyword evidence="3" id="KW-1185">Reference proteome</keyword>
<dbReference type="Pfam" id="PF09365">
    <property type="entry name" value="DUF2461"/>
    <property type="match status" value="1"/>
</dbReference>
<evidence type="ECO:0000313" key="2">
    <source>
        <dbReference type="EMBL" id="CAI6088147.1"/>
    </source>
</evidence>
<feature type="compositionally biased region" description="Basic and acidic residues" evidence="1">
    <location>
        <begin position="30"/>
        <end position="40"/>
    </location>
</feature>
<protein>
    <recommendedName>
        <fullName evidence="4">DUF2461 domain-containing protein</fullName>
    </recommendedName>
</protein>
<organism evidence="2 3">
    <name type="scientific">Clonostachys chloroleuca</name>
    <dbReference type="NCBI Taxonomy" id="1926264"/>
    <lineage>
        <taxon>Eukaryota</taxon>
        <taxon>Fungi</taxon>
        <taxon>Dikarya</taxon>
        <taxon>Ascomycota</taxon>
        <taxon>Pezizomycotina</taxon>
        <taxon>Sordariomycetes</taxon>
        <taxon>Hypocreomycetidae</taxon>
        <taxon>Hypocreales</taxon>
        <taxon>Bionectriaceae</taxon>
        <taxon>Clonostachys</taxon>
    </lineage>
</organism>
<dbReference type="Proteomes" id="UP001160390">
    <property type="component" value="Unassembled WGS sequence"/>
</dbReference>
<dbReference type="PANTHER" id="PTHR36452:SF1">
    <property type="entry name" value="DUF2461 DOMAIN-CONTAINING PROTEIN"/>
    <property type="match status" value="1"/>
</dbReference>
<sequence length="387" mass="44537">MPAHKRKLSFHPKPPLHHVRSSSRLRKLRYAVESDSERSPEPAPEASQKRQSLGRQRARTDESGDEYIDDESEQGGEEDQDEEGDRTDDDSESKLETPRRDQSDGDLDEDELPRVTIIPLERLRETGDIEYVDNRIHPNSLLFLADLKDNNNRAWLKAHDGEFRRAFKDWETFVERTTSSVIAIDDTVPHLPAKDVIFRIYRDLRFSPDKKPYKAHFSAAWSRTGRKGTYAHYYIHCEPGASMIAGGIFAPNAQQLQSIRSSIDERPRRWRRILNENSLKQSFMPGIKTGSREEDALKYFVRENKDSALKTKPKGFIADHRDIELLKLRKFTLSKKIQDDLLLADDTQEKVTEILRPLVGFITFLNSIVMPDGEPSSSVSDDFRGDT</sequence>
<evidence type="ECO:0000313" key="3">
    <source>
        <dbReference type="Proteomes" id="UP001160390"/>
    </source>
</evidence>
<evidence type="ECO:0008006" key="4">
    <source>
        <dbReference type="Google" id="ProtNLM"/>
    </source>
</evidence>
<feature type="compositionally biased region" description="Basic residues" evidence="1">
    <location>
        <begin position="1"/>
        <end position="29"/>
    </location>
</feature>
<name>A0AA35M0C0_9HYPO</name>
<reference evidence="2" key="1">
    <citation type="submission" date="2023-01" db="EMBL/GenBank/DDBJ databases">
        <authorList>
            <person name="Piombo E."/>
        </authorList>
    </citation>
    <scope>NUCLEOTIDE SEQUENCE</scope>
</reference>
<dbReference type="InterPro" id="IPR012808">
    <property type="entry name" value="CHP02453"/>
</dbReference>
<feature type="compositionally biased region" description="Basic and acidic residues" evidence="1">
    <location>
        <begin position="92"/>
        <end position="103"/>
    </location>
</feature>
<dbReference type="AlphaFoldDB" id="A0AA35M0C0"/>
<comment type="caution">
    <text evidence="2">The sequence shown here is derived from an EMBL/GenBank/DDBJ whole genome shotgun (WGS) entry which is preliminary data.</text>
</comment>
<dbReference type="EMBL" id="CABFNP030000813">
    <property type="protein sequence ID" value="CAI6088147.1"/>
    <property type="molecule type" value="Genomic_DNA"/>
</dbReference>
<evidence type="ECO:0000256" key="1">
    <source>
        <dbReference type="SAM" id="MobiDB-lite"/>
    </source>
</evidence>